<keyword evidence="4" id="KW-0206">Cytoskeleton</keyword>
<dbReference type="Pfam" id="PF21040">
    <property type="entry name" value="CEP104-like_TOG"/>
    <property type="match status" value="1"/>
</dbReference>
<dbReference type="GO" id="GO:0000278">
    <property type="term" value="P:mitotic cell cycle"/>
    <property type="evidence" value="ECO:0007669"/>
    <property type="project" value="UniProtKB-ARBA"/>
</dbReference>
<dbReference type="FunFam" id="1.25.10.10:FF:000580">
    <property type="entry name" value="Protein peg1"/>
    <property type="match status" value="1"/>
</dbReference>
<gene>
    <name evidence="8" type="ORF">Cni_G18687</name>
</gene>
<dbReference type="Pfam" id="PF21041">
    <property type="entry name" value="XMAP215_CLASP_TOG"/>
    <property type="match status" value="1"/>
</dbReference>
<feature type="compositionally biased region" description="Polar residues" evidence="6">
    <location>
        <begin position="519"/>
        <end position="531"/>
    </location>
</feature>
<dbReference type="EMBL" id="CP136895">
    <property type="protein sequence ID" value="WOL09933.1"/>
    <property type="molecule type" value="Genomic_DNA"/>
</dbReference>
<keyword evidence="9" id="KW-1185">Reference proteome</keyword>
<evidence type="ECO:0000313" key="8">
    <source>
        <dbReference type="EMBL" id="WOL09933.1"/>
    </source>
</evidence>
<evidence type="ECO:0000259" key="7">
    <source>
        <dbReference type="SMART" id="SM01349"/>
    </source>
</evidence>
<dbReference type="GO" id="GO:0005881">
    <property type="term" value="C:cytoplasmic microtubule"/>
    <property type="evidence" value="ECO:0007669"/>
    <property type="project" value="TreeGrafter"/>
</dbReference>
<dbReference type="PANTHER" id="PTHR21567:SF9">
    <property type="entry name" value="CLIP-ASSOCIATING PROTEIN"/>
    <property type="match status" value="1"/>
</dbReference>
<evidence type="ECO:0000256" key="5">
    <source>
        <dbReference type="PROSITE-ProRule" id="PRU00103"/>
    </source>
</evidence>
<feature type="repeat" description="HEAT" evidence="5">
    <location>
        <begin position="83"/>
        <end position="121"/>
    </location>
</feature>
<dbReference type="InterPro" id="IPR011989">
    <property type="entry name" value="ARM-like"/>
</dbReference>
<keyword evidence="2" id="KW-0963">Cytoplasm</keyword>
<feature type="repeat" description="HEAT" evidence="5">
    <location>
        <begin position="160"/>
        <end position="198"/>
    </location>
</feature>
<dbReference type="Proteomes" id="UP001327560">
    <property type="component" value="Chromosome 6"/>
</dbReference>
<protein>
    <submittedName>
        <fullName evidence="8">CLIP-associated protein</fullName>
    </submittedName>
</protein>
<comment type="subcellular location">
    <subcellularLocation>
        <location evidence="1">Cytoplasm</location>
        <location evidence="1">Cytoskeleton</location>
    </subcellularLocation>
</comment>
<evidence type="ECO:0000256" key="6">
    <source>
        <dbReference type="SAM" id="MobiDB-lite"/>
    </source>
</evidence>
<dbReference type="InterPro" id="IPR024395">
    <property type="entry name" value="CLASP_N_dom"/>
</dbReference>
<dbReference type="SUPFAM" id="SSF48371">
    <property type="entry name" value="ARM repeat"/>
    <property type="match status" value="1"/>
</dbReference>
<dbReference type="GO" id="GO:0005819">
    <property type="term" value="C:spindle"/>
    <property type="evidence" value="ECO:0007669"/>
    <property type="project" value="UniProtKB-ARBA"/>
</dbReference>
<organism evidence="8 9">
    <name type="scientific">Canna indica</name>
    <name type="common">Indian-shot</name>
    <dbReference type="NCBI Taxonomy" id="4628"/>
    <lineage>
        <taxon>Eukaryota</taxon>
        <taxon>Viridiplantae</taxon>
        <taxon>Streptophyta</taxon>
        <taxon>Embryophyta</taxon>
        <taxon>Tracheophyta</taxon>
        <taxon>Spermatophyta</taxon>
        <taxon>Magnoliopsida</taxon>
        <taxon>Liliopsida</taxon>
        <taxon>Zingiberales</taxon>
        <taxon>Cannaceae</taxon>
        <taxon>Canna</taxon>
    </lineage>
</organism>
<dbReference type="GO" id="GO:0008017">
    <property type="term" value="F:microtubule binding"/>
    <property type="evidence" value="ECO:0007669"/>
    <property type="project" value="TreeGrafter"/>
</dbReference>
<evidence type="ECO:0000256" key="1">
    <source>
        <dbReference type="ARBA" id="ARBA00004245"/>
    </source>
</evidence>
<dbReference type="InterPro" id="IPR016024">
    <property type="entry name" value="ARM-type_fold"/>
</dbReference>
<dbReference type="GO" id="GO:1902903">
    <property type="term" value="P:regulation of supramolecular fiber organization"/>
    <property type="evidence" value="ECO:0007669"/>
    <property type="project" value="UniProtKB-ARBA"/>
</dbReference>
<proteinExistence type="predicted"/>
<reference evidence="8 9" key="1">
    <citation type="submission" date="2023-10" db="EMBL/GenBank/DDBJ databases">
        <title>Chromosome-scale genome assembly provides insights into flower coloration mechanisms of Canna indica.</title>
        <authorList>
            <person name="Li C."/>
        </authorList>
    </citation>
    <scope>NUCLEOTIDE SEQUENCE [LARGE SCALE GENOMIC DNA]</scope>
    <source>
        <tissue evidence="8">Flower</tissue>
    </source>
</reference>
<dbReference type="SMART" id="SM01349">
    <property type="entry name" value="TOG"/>
    <property type="match status" value="4"/>
</dbReference>
<feature type="region of interest" description="Disordered" evidence="6">
    <location>
        <begin position="512"/>
        <end position="531"/>
    </location>
</feature>
<feature type="domain" description="TOG" evidence="7">
    <location>
        <begin position="782"/>
        <end position="1032"/>
    </location>
</feature>
<evidence type="ECO:0000256" key="2">
    <source>
        <dbReference type="ARBA" id="ARBA00022490"/>
    </source>
</evidence>
<evidence type="ECO:0000313" key="9">
    <source>
        <dbReference type="Proteomes" id="UP001327560"/>
    </source>
</evidence>
<dbReference type="GO" id="GO:0031110">
    <property type="term" value="P:regulation of microtubule polymerization or depolymerization"/>
    <property type="evidence" value="ECO:0007669"/>
    <property type="project" value="UniProtKB-ARBA"/>
</dbReference>
<dbReference type="InterPro" id="IPR021133">
    <property type="entry name" value="HEAT_type_2"/>
</dbReference>
<feature type="domain" description="TOG" evidence="7">
    <location>
        <begin position="1187"/>
        <end position="1421"/>
    </location>
</feature>
<feature type="domain" description="TOG" evidence="7">
    <location>
        <begin position="281"/>
        <end position="513"/>
    </location>
</feature>
<dbReference type="PROSITE" id="PS50077">
    <property type="entry name" value="HEAT_REPEAT"/>
    <property type="match status" value="2"/>
</dbReference>
<name>A0AAQ3KJB4_9LILI</name>
<evidence type="ECO:0000256" key="4">
    <source>
        <dbReference type="ARBA" id="ARBA00023212"/>
    </source>
</evidence>
<accession>A0AAQ3KJB4</accession>
<dbReference type="InterPro" id="IPR048491">
    <property type="entry name" value="XMAP215_CLASP_TOG"/>
</dbReference>
<dbReference type="InterPro" id="IPR034085">
    <property type="entry name" value="TOG"/>
</dbReference>
<dbReference type="Gene3D" id="1.25.10.10">
    <property type="entry name" value="Leucine-rich Repeat Variant"/>
    <property type="match status" value="4"/>
</dbReference>
<dbReference type="PANTHER" id="PTHR21567">
    <property type="entry name" value="CLASP"/>
    <property type="match status" value="1"/>
</dbReference>
<dbReference type="Pfam" id="PF12348">
    <property type="entry name" value="CLASP_N"/>
    <property type="match status" value="1"/>
</dbReference>
<evidence type="ECO:0000256" key="3">
    <source>
        <dbReference type="ARBA" id="ARBA00022737"/>
    </source>
</evidence>
<sequence length="1427" mass="158677">MEKALEMARAKDAKERMAGLEWLQQVLEATTKSLSAAEVTALVDACMDLLKDSNFRVSQGGLQALSAAAVLSGEHFKLHFNVLVPAVVEKLGDGKQPVRDAARQLLVTLMEVSSPTLIVERAGTYAWTHRSWRIREEFARTVTTAIGLFASTELPLQRVLLPPVLQLLSDSNQSVRGASISCIEEMYAHFGSQFREELQRQHLPSRMIKEINARLEKIEPKVKPIDGVGSPNISAEVRPSFTNYKRSPKARLAPRETSFSSGEIDATENPVAPIKVYSEKELIKEIEKISFTLVPEKDWSLRIAAMQRVEGLMFGGAADYPSFPILLKQLVNPLSTQLLDRRSSIVKQASHLLSLLSKELLGDFETCSELLIPVLLKLVVITVLVIAESADNCIKTMLRNCKVACLLPRITETAKNDKSAVLRARCCEYALLMLEYWADAPEIQHSVDLYEDLIKCCVADAMSEVRSTARKCYSLFRKTWPERSRRLFLSFDPAIQRIINEEDGGTHKRYASSLHERGTQSSRAPQGTITNLPGYGTSAIVAMDKSATISTDTFLSTTSILSQSKTLGNNSERRLERVLHASKQKVSAIESLLKGVSNSGKNFASGLSTSLDLGVDAPSSRDPPVPTYLPSSKPFSIQRSASVDSSIANIMKGSKMIGGLNMFEVQNSLVQSTRDQSKLSYQSHVTSDTLSALSLSYIRKPSELLQGGDSEDNVNLRTTRRFLNLQIDKQYLETSYKDSGYSEVHNGYIPNFQRPLLRKHASGRVIANSKNSFDDGQIPATEMSNFIDGPVSLNDALMIGLNTSSDWIARVSAFNYLQSLLQEGPKGILEVTLNFEKIMKLFFRYLDDPHHKVAQATFSTLAEVIAACRKPFESYLERTLPHVFSRLIDPKEMVRQPCSATLEIVGMIYNVDSLLPAVIRSLDEQRSPKAKLAVIQFANSSFSKHSINSDDYSSNSFLRLWLAKLAPLVNHKNARLKEASISGIVSVYSHFDSTAVLNFILSFSVEEQNLLRRALKKHMPRIEVDLMNFLQNKKERHHSKSFHDQSDVIGISSEEGYVGGPKTVHCFSHYFPVPVGVEGGRKWSSSQESIQLDASIRSATFDGTHPSFQILDSCSADPLPHSTGSITDCLQKADSNIDRDNPVLTPCLDISRLISSDKQKAIYLNNSNGISKDSELIQGKLSSVKANFQGDNCFSVSQLLHRICNVNDANSTSDKLEALQQFIQVSLENDSSLWTKYFNQILTAVFEVMDNSDLSIQELALSLVVRMLNNQNTQMEESIEIVLPKILRVKIEASDKVLNEVNQCLNIVLSQFNPFRSLDVIVPLLANDDEKALIICVDCLTRLVGRLAHGDLIKHLPSFLPALFHAFRNQSPNVRKAVVFCLVEIYIMLGKSFLPYLEGLSSTQLRLVTIYANRISQARSGSPMDAN</sequence>
<dbReference type="GO" id="GO:0000226">
    <property type="term" value="P:microtubule cytoskeleton organization"/>
    <property type="evidence" value="ECO:0007669"/>
    <property type="project" value="UniProtKB-ARBA"/>
</dbReference>
<feature type="domain" description="TOG" evidence="7">
    <location>
        <begin position="1"/>
        <end position="224"/>
    </location>
</feature>
<keyword evidence="3" id="KW-0677">Repeat</keyword>